<dbReference type="Proteomes" id="UP000009138">
    <property type="component" value="Unassembled WGS sequence"/>
</dbReference>
<reference evidence="1 2" key="1">
    <citation type="journal article" date="2009" name="PLoS Genet.">
        <title>Genomic analysis of the basal lineage fungus Rhizopus oryzae reveals a whole-genome duplication.</title>
        <authorList>
            <person name="Ma L.-J."/>
            <person name="Ibrahim A.S."/>
            <person name="Skory C."/>
            <person name="Grabherr M.G."/>
            <person name="Burger G."/>
            <person name="Butler M."/>
            <person name="Elias M."/>
            <person name="Idnurm A."/>
            <person name="Lang B.F."/>
            <person name="Sone T."/>
            <person name="Abe A."/>
            <person name="Calvo S.E."/>
            <person name="Corrochano L.M."/>
            <person name="Engels R."/>
            <person name="Fu J."/>
            <person name="Hansberg W."/>
            <person name="Kim J.-M."/>
            <person name="Kodira C.D."/>
            <person name="Koehrsen M.J."/>
            <person name="Liu B."/>
            <person name="Miranda-Saavedra D."/>
            <person name="O'Leary S."/>
            <person name="Ortiz-Castellanos L."/>
            <person name="Poulter R."/>
            <person name="Rodriguez-Romero J."/>
            <person name="Ruiz-Herrera J."/>
            <person name="Shen Y.-Q."/>
            <person name="Zeng Q."/>
            <person name="Galagan J."/>
            <person name="Birren B.W."/>
            <person name="Cuomo C.A."/>
            <person name="Wickes B.L."/>
        </authorList>
    </citation>
    <scope>NUCLEOTIDE SEQUENCE [LARGE SCALE GENOMIC DNA]</scope>
    <source>
        <strain evidence="2">RA 99-880 / ATCC MYA-4621 / FGSC 9543 / NRRL 43880</strain>
    </source>
</reference>
<evidence type="ECO:0000313" key="2">
    <source>
        <dbReference type="Proteomes" id="UP000009138"/>
    </source>
</evidence>
<name>I1BW50_RHIO9</name>
<protein>
    <submittedName>
        <fullName evidence="1">Uncharacterized protein</fullName>
    </submittedName>
</protein>
<sequence>MCDLNLRSFLIKHNIVVLNKDKRLKISYIATNSRAISVYAVVSFSVRVPSVHTTHIVPVKIGKKRKVDKGKTQQPKPKEQ</sequence>
<organism evidence="1 2">
    <name type="scientific">Rhizopus delemar (strain RA 99-880 / ATCC MYA-4621 / FGSC 9543 / NRRL 43880)</name>
    <name type="common">Mucormycosis agent</name>
    <name type="synonym">Rhizopus arrhizus var. delemar</name>
    <dbReference type="NCBI Taxonomy" id="246409"/>
    <lineage>
        <taxon>Eukaryota</taxon>
        <taxon>Fungi</taxon>
        <taxon>Fungi incertae sedis</taxon>
        <taxon>Mucoromycota</taxon>
        <taxon>Mucoromycotina</taxon>
        <taxon>Mucoromycetes</taxon>
        <taxon>Mucorales</taxon>
        <taxon>Mucorineae</taxon>
        <taxon>Rhizopodaceae</taxon>
        <taxon>Rhizopus</taxon>
    </lineage>
</organism>
<accession>I1BW50</accession>
<dbReference type="EMBL" id="CH476734">
    <property type="protein sequence ID" value="EIE80430.1"/>
    <property type="molecule type" value="Genomic_DNA"/>
</dbReference>
<dbReference type="RefSeq" id="XP_067515826.1">
    <property type="nucleotide sequence ID" value="XM_067659725.1"/>
</dbReference>
<evidence type="ECO:0000313" key="1">
    <source>
        <dbReference type="EMBL" id="EIE80430.1"/>
    </source>
</evidence>
<dbReference type="GeneID" id="93612106"/>
<proteinExistence type="predicted"/>
<dbReference type="InParanoid" id="I1BW50"/>
<gene>
    <name evidence="1" type="ORF">RO3G_05135</name>
</gene>
<dbReference type="AlphaFoldDB" id="I1BW50"/>
<dbReference type="VEuPathDB" id="FungiDB:RO3G_05135"/>
<keyword evidence="2" id="KW-1185">Reference proteome</keyword>